<sequence length="191" mass="21080">MYIWCVCKRVSGCWTITGKQDDQQFQFHFIFGNINSRLPSLTVNSKSASHPDSSMFKTIIVFLALSMAVVLSAPVEHGSSTAQPPVAILESSHEKHEDGSYNFSYLGEDGTHRREEAVVRNQGTENEYLEISGSYSYFDANGQEVTVTYKADDHGFVPEGGAILPQISLAAKQVSEQVSQPDLDYAKPPKV</sequence>
<accession>B4IUM9</accession>
<keyword evidence="4" id="KW-1185">Reference proteome</keyword>
<dbReference type="EMBL" id="CH891958">
    <property type="protein sequence ID" value="EDX00093.2"/>
    <property type="molecule type" value="Genomic_DNA"/>
</dbReference>
<organism evidence="3 4">
    <name type="scientific">Drosophila yakuba</name>
    <name type="common">Fruit fly</name>
    <dbReference type="NCBI Taxonomy" id="7245"/>
    <lineage>
        <taxon>Eukaryota</taxon>
        <taxon>Metazoa</taxon>
        <taxon>Ecdysozoa</taxon>
        <taxon>Arthropoda</taxon>
        <taxon>Hexapoda</taxon>
        <taxon>Insecta</taxon>
        <taxon>Pterygota</taxon>
        <taxon>Neoptera</taxon>
        <taxon>Endopterygota</taxon>
        <taxon>Diptera</taxon>
        <taxon>Brachycera</taxon>
        <taxon>Muscomorpha</taxon>
        <taxon>Ephydroidea</taxon>
        <taxon>Drosophilidae</taxon>
        <taxon>Drosophila</taxon>
        <taxon>Sophophora</taxon>
    </lineage>
</organism>
<proteinExistence type="predicted"/>
<dbReference type="Pfam" id="PF00379">
    <property type="entry name" value="Chitin_bind_4"/>
    <property type="match status" value="1"/>
</dbReference>
<dbReference type="InterPro" id="IPR031311">
    <property type="entry name" value="CHIT_BIND_RR_consensus"/>
</dbReference>
<dbReference type="HOGENOM" id="CLU_065450_6_1_1"/>
<evidence type="ECO:0000313" key="4">
    <source>
        <dbReference type="Proteomes" id="UP000002282"/>
    </source>
</evidence>
<evidence type="ECO:0000256" key="2">
    <source>
        <dbReference type="PROSITE-ProRule" id="PRU00497"/>
    </source>
</evidence>
<evidence type="ECO:0000313" key="3">
    <source>
        <dbReference type="EMBL" id="EDX00093.2"/>
    </source>
</evidence>
<dbReference type="PANTHER" id="PTHR10380">
    <property type="entry name" value="CUTICLE PROTEIN"/>
    <property type="match status" value="1"/>
</dbReference>
<protein>
    <submittedName>
        <fullName evidence="3">Uncharacterized protein</fullName>
    </submittedName>
</protein>
<dbReference type="InterPro" id="IPR000618">
    <property type="entry name" value="Insect_cuticle"/>
</dbReference>
<dbReference type="Proteomes" id="UP000002282">
    <property type="component" value="Unassembled WGS sequence"/>
</dbReference>
<reference evidence="3 4" key="1">
    <citation type="journal article" date="2007" name="Nature">
        <title>Evolution of genes and genomes on the Drosophila phylogeny.</title>
        <authorList>
            <consortium name="Drosophila 12 Genomes Consortium"/>
            <person name="Clark A.G."/>
            <person name="Eisen M.B."/>
            <person name="Smith D.R."/>
            <person name="Bergman C.M."/>
            <person name="Oliver B."/>
            <person name="Markow T.A."/>
            <person name="Kaufman T.C."/>
            <person name="Kellis M."/>
            <person name="Gelbart W."/>
            <person name="Iyer V.N."/>
            <person name="Pollard D.A."/>
            <person name="Sackton T.B."/>
            <person name="Larracuente A.M."/>
            <person name="Singh N.D."/>
            <person name="Abad J.P."/>
            <person name="Abt D.N."/>
            <person name="Adryan B."/>
            <person name="Aguade M."/>
            <person name="Akashi H."/>
            <person name="Anderson W.W."/>
            <person name="Aquadro C.F."/>
            <person name="Ardell D.H."/>
            <person name="Arguello R."/>
            <person name="Artieri C.G."/>
            <person name="Barbash D.A."/>
            <person name="Barker D."/>
            <person name="Barsanti P."/>
            <person name="Batterham P."/>
            <person name="Batzoglou S."/>
            <person name="Begun D."/>
            <person name="Bhutkar A."/>
            <person name="Blanco E."/>
            <person name="Bosak S.A."/>
            <person name="Bradley R.K."/>
            <person name="Brand A.D."/>
            <person name="Brent M.R."/>
            <person name="Brooks A.N."/>
            <person name="Brown R.H."/>
            <person name="Butlin R.K."/>
            <person name="Caggese C."/>
            <person name="Calvi B.R."/>
            <person name="Bernardo de Carvalho A."/>
            <person name="Caspi A."/>
            <person name="Castrezana S."/>
            <person name="Celniker S.E."/>
            <person name="Chang J.L."/>
            <person name="Chapple C."/>
            <person name="Chatterji S."/>
            <person name="Chinwalla A."/>
            <person name="Civetta A."/>
            <person name="Clifton S.W."/>
            <person name="Comeron J.M."/>
            <person name="Costello J.C."/>
            <person name="Coyne J.A."/>
            <person name="Daub J."/>
            <person name="David R.G."/>
            <person name="Delcher A.L."/>
            <person name="Delehaunty K."/>
            <person name="Do C.B."/>
            <person name="Ebling H."/>
            <person name="Edwards K."/>
            <person name="Eickbush T."/>
            <person name="Evans J.D."/>
            <person name="Filipski A."/>
            <person name="Findeiss S."/>
            <person name="Freyhult E."/>
            <person name="Fulton L."/>
            <person name="Fulton R."/>
            <person name="Garcia A.C."/>
            <person name="Gardiner A."/>
            <person name="Garfield D.A."/>
            <person name="Garvin B.E."/>
            <person name="Gibson G."/>
            <person name="Gilbert D."/>
            <person name="Gnerre S."/>
            <person name="Godfrey J."/>
            <person name="Good R."/>
            <person name="Gotea V."/>
            <person name="Gravely B."/>
            <person name="Greenberg A.J."/>
            <person name="Griffiths-Jones S."/>
            <person name="Gross S."/>
            <person name="Guigo R."/>
            <person name="Gustafson E.A."/>
            <person name="Haerty W."/>
            <person name="Hahn M.W."/>
            <person name="Halligan D.L."/>
            <person name="Halpern A.L."/>
            <person name="Halter G.M."/>
            <person name="Han M.V."/>
            <person name="Heger A."/>
            <person name="Hillier L."/>
            <person name="Hinrichs A.S."/>
            <person name="Holmes I."/>
            <person name="Hoskins R.A."/>
            <person name="Hubisz M.J."/>
            <person name="Hultmark D."/>
            <person name="Huntley M.A."/>
            <person name="Jaffe D.B."/>
            <person name="Jagadeeshan S."/>
            <person name="Jeck W.R."/>
            <person name="Johnson J."/>
            <person name="Jones C.D."/>
            <person name="Jordan W.C."/>
            <person name="Karpen G.H."/>
            <person name="Kataoka E."/>
            <person name="Keightley P.D."/>
            <person name="Kheradpour P."/>
            <person name="Kirkness E.F."/>
            <person name="Koerich L.B."/>
            <person name="Kristiansen K."/>
            <person name="Kudrna D."/>
            <person name="Kulathinal R.J."/>
            <person name="Kumar S."/>
            <person name="Kwok R."/>
            <person name="Lander E."/>
            <person name="Langley C.H."/>
            <person name="Lapoint R."/>
            <person name="Lazzaro B.P."/>
            <person name="Lee S.J."/>
            <person name="Levesque L."/>
            <person name="Li R."/>
            <person name="Lin C.F."/>
            <person name="Lin M.F."/>
            <person name="Lindblad-Toh K."/>
            <person name="Llopart A."/>
            <person name="Long M."/>
            <person name="Low L."/>
            <person name="Lozovsky E."/>
            <person name="Lu J."/>
            <person name="Luo M."/>
            <person name="Machado C.A."/>
            <person name="Makalowski W."/>
            <person name="Marzo M."/>
            <person name="Matsuda M."/>
            <person name="Matzkin L."/>
            <person name="McAllister B."/>
            <person name="McBride C.S."/>
            <person name="McKernan B."/>
            <person name="McKernan K."/>
            <person name="Mendez-Lago M."/>
            <person name="Minx P."/>
            <person name="Mollenhauer M.U."/>
            <person name="Montooth K."/>
            <person name="Mount S.M."/>
            <person name="Mu X."/>
            <person name="Myers E."/>
            <person name="Negre B."/>
            <person name="Newfeld S."/>
            <person name="Nielsen R."/>
            <person name="Noor M.A."/>
            <person name="O'Grady P."/>
            <person name="Pachter L."/>
            <person name="Papaceit M."/>
            <person name="Parisi M.J."/>
            <person name="Parisi M."/>
            <person name="Parts L."/>
            <person name="Pedersen J.S."/>
            <person name="Pesole G."/>
            <person name="Phillippy A.M."/>
            <person name="Ponting C.P."/>
            <person name="Pop M."/>
            <person name="Porcelli D."/>
            <person name="Powell J.R."/>
            <person name="Prohaska S."/>
            <person name="Pruitt K."/>
            <person name="Puig M."/>
            <person name="Quesneville H."/>
            <person name="Ram K.R."/>
            <person name="Rand D."/>
            <person name="Rasmussen M.D."/>
            <person name="Reed L.K."/>
            <person name="Reenan R."/>
            <person name="Reily A."/>
            <person name="Remington K.A."/>
            <person name="Rieger T.T."/>
            <person name="Ritchie M.G."/>
            <person name="Robin C."/>
            <person name="Rogers Y.H."/>
            <person name="Rohde C."/>
            <person name="Rozas J."/>
            <person name="Rubenfield M.J."/>
            <person name="Ruiz A."/>
            <person name="Russo S."/>
            <person name="Salzberg S.L."/>
            <person name="Sanchez-Gracia A."/>
            <person name="Saranga D.J."/>
            <person name="Sato H."/>
            <person name="Schaeffer S.W."/>
            <person name="Schatz M.C."/>
            <person name="Schlenke T."/>
            <person name="Schwartz R."/>
            <person name="Segarra C."/>
            <person name="Singh R.S."/>
            <person name="Sirot L."/>
            <person name="Sirota M."/>
            <person name="Sisneros N.B."/>
            <person name="Smith C.D."/>
            <person name="Smith T.F."/>
            <person name="Spieth J."/>
            <person name="Stage D.E."/>
            <person name="Stark A."/>
            <person name="Stephan W."/>
            <person name="Strausberg R.L."/>
            <person name="Strempel S."/>
            <person name="Sturgill D."/>
            <person name="Sutton G."/>
            <person name="Sutton G.G."/>
            <person name="Tao W."/>
            <person name="Teichmann S."/>
            <person name="Tobari Y.N."/>
            <person name="Tomimura Y."/>
            <person name="Tsolas J.M."/>
            <person name="Valente V.L."/>
            <person name="Venter E."/>
            <person name="Venter J.C."/>
            <person name="Vicario S."/>
            <person name="Vieira F.G."/>
            <person name="Vilella A.J."/>
            <person name="Villasante A."/>
            <person name="Walenz B."/>
            <person name="Wang J."/>
            <person name="Wasserman M."/>
            <person name="Watts T."/>
            <person name="Wilson D."/>
            <person name="Wilson R.K."/>
            <person name="Wing R.A."/>
            <person name="Wolfner M.F."/>
            <person name="Wong A."/>
            <person name="Wong G.K."/>
            <person name="Wu C.I."/>
            <person name="Wu G."/>
            <person name="Yamamoto D."/>
            <person name="Yang H.P."/>
            <person name="Yang S.P."/>
            <person name="Yorke J.A."/>
            <person name="Yoshida K."/>
            <person name="Zdobnov E."/>
            <person name="Zhang P."/>
            <person name="Zhang Y."/>
            <person name="Zimin A.V."/>
            <person name="Baldwin J."/>
            <person name="Abdouelleil A."/>
            <person name="Abdulkadir J."/>
            <person name="Abebe A."/>
            <person name="Abera B."/>
            <person name="Abreu J."/>
            <person name="Acer S.C."/>
            <person name="Aftuck L."/>
            <person name="Alexander A."/>
            <person name="An P."/>
            <person name="Anderson E."/>
            <person name="Anderson S."/>
            <person name="Arachi H."/>
            <person name="Azer M."/>
            <person name="Bachantsang P."/>
            <person name="Barry A."/>
            <person name="Bayul T."/>
            <person name="Berlin A."/>
            <person name="Bessette D."/>
            <person name="Bloom T."/>
            <person name="Blye J."/>
            <person name="Boguslavskiy L."/>
            <person name="Bonnet C."/>
            <person name="Boukhgalter B."/>
            <person name="Bourzgui I."/>
            <person name="Brown A."/>
            <person name="Cahill P."/>
            <person name="Channer S."/>
            <person name="Cheshatsang Y."/>
            <person name="Chuda L."/>
            <person name="Citroen M."/>
            <person name="Collymore A."/>
            <person name="Cooke P."/>
            <person name="Costello M."/>
            <person name="D'Aco K."/>
            <person name="Daza R."/>
            <person name="De Haan G."/>
            <person name="DeGray S."/>
            <person name="DeMaso C."/>
            <person name="Dhargay N."/>
            <person name="Dooley K."/>
            <person name="Dooley E."/>
            <person name="Doricent M."/>
            <person name="Dorje P."/>
            <person name="Dorjee K."/>
            <person name="Dupes A."/>
            <person name="Elong R."/>
            <person name="Falk J."/>
            <person name="Farina A."/>
            <person name="Faro S."/>
            <person name="Ferguson D."/>
            <person name="Fisher S."/>
            <person name="Foley C.D."/>
            <person name="Franke A."/>
            <person name="Friedrich D."/>
            <person name="Gadbois L."/>
            <person name="Gearin G."/>
            <person name="Gearin C.R."/>
            <person name="Giannoukos G."/>
            <person name="Goode T."/>
            <person name="Graham J."/>
            <person name="Grandbois E."/>
            <person name="Grewal S."/>
            <person name="Gyaltsen K."/>
            <person name="Hafez N."/>
            <person name="Hagos B."/>
            <person name="Hall J."/>
            <person name="Henson C."/>
            <person name="Hollinger A."/>
            <person name="Honan T."/>
            <person name="Huard M.D."/>
            <person name="Hughes L."/>
            <person name="Hurhula B."/>
            <person name="Husby M.E."/>
            <person name="Kamat A."/>
            <person name="Kanga B."/>
            <person name="Kashin S."/>
            <person name="Khazanovich D."/>
            <person name="Kisner P."/>
            <person name="Lance K."/>
            <person name="Lara M."/>
            <person name="Lee W."/>
            <person name="Lennon N."/>
            <person name="Letendre F."/>
            <person name="LeVine R."/>
            <person name="Lipovsky A."/>
            <person name="Liu X."/>
            <person name="Liu J."/>
            <person name="Liu S."/>
            <person name="Lokyitsang T."/>
            <person name="Lokyitsang Y."/>
            <person name="Lubonja R."/>
            <person name="Lui A."/>
            <person name="MacDonald P."/>
            <person name="Magnisalis V."/>
            <person name="Maru K."/>
            <person name="Matthews C."/>
            <person name="McCusker W."/>
            <person name="McDonough S."/>
            <person name="Mehta T."/>
            <person name="Meldrim J."/>
            <person name="Meneus L."/>
            <person name="Mihai O."/>
            <person name="Mihalev A."/>
            <person name="Mihova T."/>
            <person name="Mittelman R."/>
            <person name="Mlenga V."/>
            <person name="Montmayeur A."/>
            <person name="Mulrain L."/>
            <person name="Navidi A."/>
            <person name="Naylor J."/>
            <person name="Negash T."/>
            <person name="Nguyen T."/>
            <person name="Nguyen N."/>
            <person name="Nicol R."/>
            <person name="Norbu C."/>
            <person name="Norbu N."/>
            <person name="Novod N."/>
            <person name="O'Neill B."/>
            <person name="Osman S."/>
            <person name="Markiewicz E."/>
            <person name="Oyono O.L."/>
            <person name="Patti C."/>
            <person name="Phunkhang P."/>
            <person name="Pierre F."/>
            <person name="Priest M."/>
            <person name="Raghuraman S."/>
            <person name="Rege F."/>
            <person name="Reyes R."/>
            <person name="Rise C."/>
            <person name="Rogov P."/>
            <person name="Ross K."/>
            <person name="Ryan E."/>
            <person name="Settipalli S."/>
            <person name="Shea T."/>
            <person name="Sherpa N."/>
            <person name="Shi L."/>
            <person name="Shih D."/>
            <person name="Sparrow T."/>
            <person name="Spaulding J."/>
            <person name="Stalker J."/>
            <person name="Stange-Thomann N."/>
            <person name="Stavropoulos S."/>
            <person name="Stone C."/>
            <person name="Strader C."/>
            <person name="Tesfaye S."/>
            <person name="Thomson T."/>
            <person name="Thoulutsang Y."/>
            <person name="Thoulutsang D."/>
            <person name="Topham K."/>
            <person name="Topping I."/>
            <person name="Tsamla T."/>
            <person name="Vassiliev H."/>
            <person name="Vo A."/>
            <person name="Wangchuk T."/>
            <person name="Wangdi T."/>
            <person name="Weiand M."/>
            <person name="Wilkinson J."/>
            <person name="Wilson A."/>
            <person name="Yadav S."/>
            <person name="Young G."/>
            <person name="Yu Q."/>
            <person name="Zembek L."/>
            <person name="Zhong D."/>
            <person name="Zimmer A."/>
            <person name="Zwirko Z."/>
            <person name="Jaffe D.B."/>
            <person name="Alvarez P."/>
            <person name="Brockman W."/>
            <person name="Butler J."/>
            <person name="Chin C."/>
            <person name="Gnerre S."/>
            <person name="Grabherr M."/>
            <person name="Kleber M."/>
            <person name="Mauceli E."/>
            <person name="MacCallum I."/>
        </authorList>
    </citation>
    <scope>NUCLEOTIDE SEQUENCE [LARGE SCALE GENOMIC DNA]</scope>
    <source>
        <strain evidence="4">Tai18E2 / Tucson 14021-0261.01</strain>
    </source>
</reference>
<dbReference type="PROSITE" id="PS51155">
    <property type="entry name" value="CHIT_BIND_RR_2"/>
    <property type="match status" value="1"/>
</dbReference>
<dbReference type="KEGG" id="dya:Dyak_GE22707"/>
<dbReference type="PROSITE" id="PS00233">
    <property type="entry name" value="CHIT_BIND_RR_1"/>
    <property type="match status" value="1"/>
</dbReference>
<dbReference type="eggNOG" id="ENOG502TCU4">
    <property type="taxonomic scope" value="Eukaryota"/>
</dbReference>
<dbReference type="AlphaFoldDB" id="B4IUM9"/>
<evidence type="ECO:0000256" key="1">
    <source>
        <dbReference type="ARBA" id="ARBA00022460"/>
    </source>
</evidence>
<dbReference type="GO" id="GO:0008010">
    <property type="term" value="F:structural constituent of chitin-based larval cuticle"/>
    <property type="evidence" value="ECO:0007669"/>
    <property type="project" value="TreeGrafter"/>
</dbReference>
<name>B4IUM9_DROYA</name>
<keyword evidence="1 2" id="KW-0193">Cuticle</keyword>
<dbReference type="GO" id="GO:0062129">
    <property type="term" value="C:chitin-based extracellular matrix"/>
    <property type="evidence" value="ECO:0007669"/>
    <property type="project" value="TreeGrafter"/>
</dbReference>
<dbReference type="PANTHER" id="PTHR10380:SF233">
    <property type="entry name" value="CUTICULAR PROTEIN 47EB-RELATED"/>
    <property type="match status" value="1"/>
</dbReference>
<dbReference type="PRINTS" id="PR00947">
    <property type="entry name" value="CUTICLE"/>
</dbReference>
<reference evidence="3 4" key="2">
    <citation type="journal article" date="2007" name="PLoS Biol.">
        <title>Principles of genome evolution in the Drosophila melanogaster species group.</title>
        <authorList>
            <person name="Ranz J.M."/>
            <person name="Maurin D."/>
            <person name="Chan Y.S."/>
            <person name="von Grotthuss M."/>
            <person name="Hillier L.W."/>
            <person name="Roote J."/>
            <person name="Ashburner M."/>
            <person name="Bergman C.M."/>
        </authorList>
    </citation>
    <scope>NUCLEOTIDE SEQUENCE [LARGE SCALE GENOMIC DNA]</scope>
    <source>
        <strain evidence="4">Tai18E2 / Tucson 14021-0261.01</strain>
    </source>
</reference>
<dbReference type="InterPro" id="IPR050468">
    <property type="entry name" value="Cuticle_Struct_Prot"/>
</dbReference>
<dbReference type="OrthoDB" id="8123782at2759"/>
<gene>
    <name evidence="3" type="primary">Dyak\GE22707</name>
    <name evidence="3" type="synonym">dyak_GLEANR_6446</name>
    <name evidence="3" type="synonym">GE22707</name>
    <name evidence="3" type="ORF">Dyak_GE22707</name>
</gene>